<name>A0A944CA19_9HYPH</name>
<reference evidence="1" key="2">
    <citation type="journal article" date="2021" name="Microorganisms">
        <title>Bacterial Dimethylsulfoniopropionate Biosynthesis in the East China Sea.</title>
        <authorList>
            <person name="Liu J."/>
            <person name="Zhang Y."/>
            <person name="Liu J."/>
            <person name="Zhong H."/>
            <person name="Williams B.T."/>
            <person name="Zheng Y."/>
            <person name="Curson A.R.J."/>
            <person name="Sun C."/>
            <person name="Sun H."/>
            <person name="Song D."/>
            <person name="Wagner Mackenzie B."/>
            <person name="Bermejo Martinez A."/>
            <person name="Todd J.D."/>
            <person name="Zhang X.H."/>
        </authorList>
    </citation>
    <scope>NUCLEOTIDE SEQUENCE</scope>
    <source>
        <strain evidence="1">AESS21</strain>
    </source>
</reference>
<reference evidence="1" key="1">
    <citation type="submission" date="2018-08" db="EMBL/GenBank/DDBJ databases">
        <authorList>
            <person name="Jin W."/>
            <person name="Wang H."/>
            <person name="Yang Y."/>
            <person name="Li M."/>
            <person name="Liu J."/>
        </authorList>
    </citation>
    <scope>NUCLEOTIDE SEQUENCE</scope>
    <source>
        <strain evidence="1">AESS21</strain>
    </source>
</reference>
<dbReference type="EMBL" id="QTKU01000001">
    <property type="protein sequence ID" value="MBS8258589.1"/>
    <property type="molecule type" value="Genomic_DNA"/>
</dbReference>
<dbReference type="Proteomes" id="UP000705379">
    <property type="component" value="Unassembled WGS sequence"/>
</dbReference>
<organism evidence="1 2">
    <name type="scientific">Roseibium polysiphoniae</name>
    <dbReference type="NCBI Taxonomy" id="2571221"/>
    <lineage>
        <taxon>Bacteria</taxon>
        <taxon>Pseudomonadati</taxon>
        <taxon>Pseudomonadota</taxon>
        <taxon>Alphaproteobacteria</taxon>
        <taxon>Hyphomicrobiales</taxon>
        <taxon>Stappiaceae</taxon>
        <taxon>Roseibium</taxon>
    </lineage>
</organism>
<accession>A0A944CA19</accession>
<evidence type="ECO:0000313" key="2">
    <source>
        <dbReference type="Proteomes" id="UP000705379"/>
    </source>
</evidence>
<sequence>MTDARQFNDDIVEPTLAEFDEEFSCLRRAFLAVAVVDALAAQIYAQAVEHNINPFDLLGWHEDGDPSDPNDSKFRHRIAENCTGFQIVRDVAKANKHAVLTRGKPIVKRADQVVSKSKGFGLGRYGEGRFGGVYQVIIRFDDGEEAYLEHQILEAHDTLLNLVELLEQHLA</sequence>
<gene>
    <name evidence="1" type="ORF">DYI23_00030</name>
</gene>
<comment type="caution">
    <text evidence="1">The sequence shown here is derived from an EMBL/GenBank/DDBJ whole genome shotgun (WGS) entry which is preliminary data.</text>
</comment>
<dbReference type="AlphaFoldDB" id="A0A944CA19"/>
<proteinExistence type="predicted"/>
<dbReference type="RefSeq" id="WP_213214376.1">
    <property type="nucleotide sequence ID" value="NZ_QTKU01000001.1"/>
</dbReference>
<protein>
    <submittedName>
        <fullName evidence="1">Uncharacterized protein</fullName>
    </submittedName>
</protein>
<evidence type="ECO:0000313" key="1">
    <source>
        <dbReference type="EMBL" id="MBS8258589.1"/>
    </source>
</evidence>